<evidence type="ECO:0000313" key="2">
    <source>
        <dbReference type="Ensembl" id="ENSLACP00000015008.1"/>
    </source>
</evidence>
<dbReference type="SUPFAM" id="SSF52980">
    <property type="entry name" value="Restriction endonuclease-like"/>
    <property type="match status" value="1"/>
</dbReference>
<dbReference type="CDD" id="cd22343">
    <property type="entry name" value="PDDEXK_lambda_exonuclease-like"/>
    <property type="match status" value="1"/>
</dbReference>
<dbReference type="Ensembl" id="ENSLACT00000015113.1">
    <property type="protein sequence ID" value="ENSLACP00000015008.1"/>
    <property type="gene ID" value="ENSLACG00000013208.1"/>
</dbReference>
<proteinExistence type="predicted"/>
<dbReference type="PANTHER" id="PTHR46609:SF8">
    <property type="entry name" value="YQAJ VIRAL RECOMBINASE DOMAIN-CONTAINING PROTEIN"/>
    <property type="match status" value="1"/>
</dbReference>
<organism evidence="2 3">
    <name type="scientific">Latimeria chalumnae</name>
    <name type="common">Coelacanth</name>
    <dbReference type="NCBI Taxonomy" id="7897"/>
    <lineage>
        <taxon>Eukaryota</taxon>
        <taxon>Metazoa</taxon>
        <taxon>Chordata</taxon>
        <taxon>Craniata</taxon>
        <taxon>Vertebrata</taxon>
        <taxon>Euteleostomi</taxon>
        <taxon>Coelacanthiformes</taxon>
        <taxon>Coelacanthidae</taxon>
        <taxon>Latimeria</taxon>
    </lineage>
</organism>
<dbReference type="STRING" id="7897.ENSLACP00000015008"/>
<accession>H3AZD7</accession>
<reference evidence="2" key="3">
    <citation type="submission" date="2025-09" db="UniProtKB">
        <authorList>
            <consortium name="Ensembl"/>
        </authorList>
    </citation>
    <scope>IDENTIFICATION</scope>
</reference>
<dbReference type="Bgee" id="ENSLACG00000013208">
    <property type="expression patterns" value="Expressed in post-anal tail muscle and 6 other cell types or tissues"/>
</dbReference>
<dbReference type="InterPro" id="IPR019080">
    <property type="entry name" value="YqaJ_viral_recombinase"/>
</dbReference>
<dbReference type="InParanoid" id="H3AZD7"/>
<dbReference type="Proteomes" id="UP000008672">
    <property type="component" value="Unassembled WGS sequence"/>
</dbReference>
<dbReference type="AlphaFoldDB" id="H3AZD7"/>
<dbReference type="Pfam" id="PF09588">
    <property type="entry name" value="YqaJ"/>
    <property type="match status" value="1"/>
</dbReference>
<dbReference type="GeneTree" id="ENSGT01040000241543"/>
<reference evidence="3" key="1">
    <citation type="submission" date="2011-08" db="EMBL/GenBank/DDBJ databases">
        <title>The draft genome of Latimeria chalumnae.</title>
        <authorList>
            <person name="Di Palma F."/>
            <person name="Alfoldi J."/>
            <person name="Johnson J."/>
            <person name="Berlin A."/>
            <person name="Gnerre S."/>
            <person name="Jaffe D."/>
            <person name="MacCallum I."/>
            <person name="Young S."/>
            <person name="Walker B.J."/>
            <person name="Lander E."/>
            <person name="Lindblad-Toh K."/>
        </authorList>
    </citation>
    <scope>NUCLEOTIDE SEQUENCE [LARGE SCALE GENOMIC DNA]</scope>
    <source>
        <strain evidence="3">Wild caught</strain>
    </source>
</reference>
<reference evidence="2" key="2">
    <citation type="submission" date="2025-08" db="UniProtKB">
        <authorList>
            <consortium name="Ensembl"/>
        </authorList>
    </citation>
    <scope>IDENTIFICATION</scope>
</reference>
<evidence type="ECO:0000313" key="3">
    <source>
        <dbReference type="Proteomes" id="UP000008672"/>
    </source>
</evidence>
<dbReference type="Gene3D" id="3.90.320.10">
    <property type="match status" value="1"/>
</dbReference>
<evidence type="ECO:0000259" key="1">
    <source>
        <dbReference type="Pfam" id="PF09588"/>
    </source>
</evidence>
<sequence>QWGVNNEKKAAKEYAKLKSKATSKNIEVKDCGLFIHPDKTWLGGSPDGVVKDVTTGETINLLEIKCPFKHRNNTVKEACKDKTFCLTEDEGTYKLKTNHEYFTQVQCQMAVTGHKKTDLVVYTEKELAMVPVDFDPNFWAQTLPKLEKFHDTALVPHLNRENSAWTT</sequence>
<dbReference type="InterPro" id="IPR011604">
    <property type="entry name" value="PDDEXK-like_dom_sf"/>
</dbReference>
<name>H3AZD7_LATCH</name>
<dbReference type="EMBL" id="AFYH01076500">
    <property type="status" value="NOT_ANNOTATED_CDS"/>
    <property type="molecule type" value="Genomic_DNA"/>
</dbReference>
<feature type="domain" description="YqaJ viral recombinase" evidence="1">
    <location>
        <begin position="1"/>
        <end position="114"/>
    </location>
</feature>
<keyword evidence="3" id="KW-1185">Reference proteome</keyword>
<dbReference type="PANTHER" id="PTHR46609">
    <property type="entry name" value="EXONUCLEASE, PHAGE-TYPE/RECB, C-TERMINAL DOMAIN-CONTAINING PROTEIN"/>
    <property type="match status" value="1"/>
</dbReference>
<dbReference type="InterPro" id="IPR051703">
    <property type="entry name" value="NF-kappa-B_Signaling_Reg"/>
</dbReference>
<dbReference type="GO" id="GO:0006281">
    <property type="term" value="P:DNA repair"/>
    <property type="evidence" value="ECO:0007669"/>
    <property type="project" value="UniProtKB-ARBA"/>
</dbReference>
<dbReference type="OMA" id="CFVERIN"/>
<dbReference type="eggNOG" id="ENOG502R7B6">
    <property type="taxonomic scope" value="Eukaryota"/>
</dbReference>
<protein>
    <recommendedName>
        <fullName evidence="1">YqaJ viral recombinase domain-containing protein</fullName>
    </recommendedName>
</protein>
<dbReference type="HOGENOM" id="CLU_050446_3_0_1"/>
<dbReference type="InterPro" id="IPR011335">
    <property type="entry name" value="Restrct_endonuc-II-like"/>
</dbReference>